<gene>
    <name evidence="1" type="ORF">ENK44_15940</name>
</gene>
<name>A0A7V4WWH2_CALAY</name>
<dbReference type="InterPro" id="IPR015946">
    <property type="entry name" value="KH_dom-like_a/b"/>
</dbReference>
<dbReference type="Gene3D" id="3.30.300.20">
    <property type="match status" value="1"/>
</dbReference>
<dbReference type="PANTHER" id="PTHR34352:SF1">
    <property type="entry name" value="PROTEIN YHFA"/>
    <property type="match status" value="1"/>
</dbReference>
<dbReference type="InterPro" id="IPR003718">
    <property type="entry name" value="OsmC/Ohr_fam"/>
</dbReference>
<accession>A0A7V4WWH2</accession>
<dbReference type="Pfam" id="PF02566">
    <property type="entry name" value="OsmC"/>
    <property type="match status" value="1"/>
</dbReference>
<dbReference type="EMBL" id="DRQG01000149">
    <property type="protein sequence ID" value="HGY57200.1"/>
    <property type="molecule type" value="Genomic_DNA"/>
</dbReference>
<reference evidence="1" key="1">
    <citation type="journal article" date="2020" name="mSystems">
        <title>Genome- and Community-Level Interaction Insights into Carbon Utilization and Element Cycling Functions of Hydrothermarchaeota in Hydrothermal Sediment.</title>
        <authorList>
            <person name="Zhou Z."/>
            <person name="Liu Y."/>
            <person name="Xu W."/>
            <person name="Pan J."/>
            <person name="Luo Z.H."/>
            <person name="Li M."/>
        </authorList>
    </citation>
    <scope>NUCLEOTIDE SEQUENCE [LARGE SCALE GENOMIC DNA]</scope>
    <source>
        <strain evidence="1">HyVt-577</strain>
    </source>
</reference>
<evidence type="ECO:0000313" key="1">
    <source>
        <dbReference type="EMBL" id="HGY57200.1"/>
    </source>
</evidence>
<dbReference type="InterPro" id="IPR036102">
    <property type="entry name" value="OsmC/Ohrsf"/>
</dbReference>
<dbReference type="Proteomes" id="UP000885779">
    <property type="component" value="Unassembled WGS sequence"/>
</dbReference>
<dbReference type="SUPFAM" id="SSF82784">
    <property type="entry name" value="OsmC-like"/>
    <property type="match status" value="1"/>
</dbReference>
<dbReference type="PANTHER" id="PTHR34352">
    <property type="entry name" value="PROTEIN YHFA"/>
    <property type="match status" value="1"/>
</dbReference>
<organism evidence="1">
    <name type="scientific">Caldithrix abyssi</name>
    <dbReference type="NCBI Taxonomy" id="187145"/>
    <lineage>
        <taxon>Bacteria</taxon>
        <taxon>Pseudomonadati</taxon>
        <taxon>Calditrichota</taxon>
        <taxon>Calditrichia</taxon>
        <taxon>Calditrichales</taxon>
        <taxon>Calditrichaceae</taxon>
        <taxon>Caldithrix</taxon>
    </lineage>
</organism>
<dbReference type="AlphaFoldDB" id="A0A7V4WWH2"/>
<comment type="caution">
    <text evidence="1">The sequence shown here is derived from an EMBL/GenBank/DDBJ whole genome shotgun (WGS) entry which is preliminary data.</text>
</comment>
<proteinExistence type="predicted"/>
<sequence length="142" mass="15668">MSKVKGKAVHIKGVTFMGLTDSNHWVPMDGPEQFGGSDAGIRPKELLLLSLIGCTGSDVASILNKMREPFTKFEVHIEGEMTETHPKVYTKLHITFKIWGEGLKAANIEKAIALSRETYCGVTAMLKNSIEITDSYEINPTE</sequence>
<protein>
    <submittedName>
        <fullName evidence="1">OsmC family peroxiredoxin</fullName>
    </submittedName>
</protein>